<dbReference type="EMBL" id="JAHZIK010000722">
    <property type="protein sequence ID" value="MBW7456999.1"/>
    <property type="molecule type" value="Genomic_DNA"/>
</dbReference>
<evidence type="ECO:0000313" key="2">
    <source>
        <dbReference type="Proteomes" id="UP001519887"/>
    </source>
</evidence>
<gene>
    <name evidence="1" type="ORF">K0U00_23470</name>
</gene>
<accession>A0ABS7C7Z6</accession>
<organism evidence="1 2">
    <name type="scientific">Paenibacillus sepulcri</name>
    <dbReference type="NCBI Taxonomy" id="359917"/>
    <lineage>
        <taxon>Bacteria</taxon>
        <taxon>Bacillati</taxon>
        <taxon>Bacillota</taxon>
        <taxon>Bacilli</taxon>
        <taxon>Bacillales</taxon>
        <taxon>Paenibacillaceae</taxon>
        <taxon>Paenibacillus</taxon>
    </lineage>
</organism>
<dbReference type="Proteomes" id="UP001519887">
    <property type="component" value="Unassembled WGS sequence"/>
</dbReference>
<comment type="caution">
    <text evidence="1">The sequence shown here is derived from an EMBL/GenBank/DDBJ whole genome shotgun (WGS) entry which is preliminary data.</text>
</comment>
<reference evidence="1 2" key="1">
    <citation type="submission" date="2021-07" db="EMBL/GenBank/DDBJ databases">
        <title>Paenibacillus radiodurans sp. nov., isolated from the southeastern edge of Tengger Desert.</title>
        <authorList>
            <person name="Zhang G."/>
        </authorList>
    </citation>
    <scope>NUCLEOTIDE SEQUENCE [LARGE SCALE GENOMIC DNA]</scope>
    <source>
        <strain evidence="1 2">CCM 7311</strain>
    </source>
</reference>
<name>A0ABS7C7Z6_9BACL</name>
<proteinExistence type="predicted"/>
<sequence>MKILAANQTDSGNEEIILSGQSRERWGRRRREIAEWVELVKPPSRHPKKTALLDGIEVDVELHRALMLFQQMNISTEFSCAGVSVLDEPEDHSLYAYITFHESKQTEQFVQFAMAYMRHRLLVIHEPSRSRYDLSSFFIGHNRSFCMLVGRCAEQFLESQRQAVTVNRQDSSERSS</sequence>
<keyword evidence="2" id="KW-1185">Reference proteome</keyword>
<evidence type="ECO:0000313" key="1">
    <source>
        <dbReference type="EMBL" id="MBW7456999.1"/>
    </source>
</evidence>
<protein>
    <submittedName>
        <fullName evidence="1">Uncharacterized protein</fullName>
    </submittedName>
</protein>